<evidence type="ECO:0000256" key="2">
    <source>
        <dbReference type="SAM" id="Phobius"/>
    </source>
</evidence>
<proteinExistence type="predicted"/>
<gene>
    <name evidence="3" type="ORF">OS242_06785</name>
</gene>
<evidence type="ECO:0008006" key="5">
    <source>
        <dbReference type="Google" id="ProtNLM"/>
    </source>
</evidence>
<sequence length="58" mass="6361">MGRTRRRRSRQSAEALAAAAPAVPATPAPSVGHDRFMRFALAFLIIFVLLWLLAPQEG</sequence>
<accession>A0ABT3X268</accession>
<keyword evidence="2" id="KW-0472">Membrane</keyword>
<dbReference type="Proteomes" id="UP001208017">
    <property type="component" value="Unassembled WGS sequence"/>
</dbReference>
<evidence type="ECO:0000313" key="4">
    <source>
        <dbReference type="Proteomes" id="UP001208017"/>
    </source>
</evidence>
<evidence type="ECO:0000313" key="3">
    <source>
        <dbReference type="EMBL" id="MCX7569665.1"/>
    </source>
</evidence>
<keyword evidence="2" id="KW-1133">Transmembrane helix</keyword>
<comment type="caution">
    <text evidence="3">The sequence shown here is derived from an EMBL/GenBank/DDBJ whole genome shotgun (WGS) entry which is preliminary data.</text>
</comment>
<name>A0ABT3X268_9BACL</name>
<feature type="compositionally biased region" description="Low complexity" evidence="1">
    <location>
        <begin position="13"/>
        <end position="29"/>
    </location>
</feature>
<dbReference type="RefSeq" id="WP_267150898.1">
    <property type="nucleotide sequence ID" value="NZ_JAPMLT010000002.1"/>
</dbReference>
<feature type="region of interest" description="Disordered" evidence="1">
    <location>
        <begin position="1"/>
        <end position="29"/>
    </location>
</feature>
<keyword evidence="4" id="KW-1185">Reference proteome</keyword>
<keyword evidence="2" id="KW-0812">Transmembrane</keyword>
<protein>
    <recommendedName>
        <fullName evidence="5">Preprotein translocase subunit SecG</fullName>
    </recommendedName>
</protein>
<evidence type="ECO:0000256" key="1">
    <source>
        <dbReference type="SAM" id="MobiDB-lite"/>
    </source>
</evidence>
<dbReference type="EMBL" id="JAPMLT010000002">
    <property type="protein sequence ID" value="MCX7569665.1"/>
    <property type="molecule type" value="Genomic_DNA"/>
</dbReference>
<feature type="compositionally biased region" description="Basic residues" evidence="1">
    <location>
        <begin position="1"/>
        <end position="10"/>
    </location>
</feature>
<reference evidence="3 4" key="1">
    <citation type="submission" date="2022-11" db="EMBL/GenBank/DDBJ databases">
        <title>Study of microbial diversity in lake waters.</title>
        <authorList>
            <person name="Zhang J."/>
        </authorList>
    </citation>
    <scope>NUCLEOTIDE SEQUENCE [LARGE SCALE GENOMIC DNA]</scope>
    <source>
        <strain evidence="3 4">DT12</strain>
    </source>
</reference>
<organism evidence="3 4">
    <name type="scientific">Tumebacillus lacus</name>
    <dbReference type="NCBI Taxonomy" id="2995335"/>
    <lineage>
        <taxon>Bacteria</taxon>
        <taxon>Bacillati</taxon>
        <taxon>Bacillota</taxon>
        <taxon>Bacilli</taxon>
        <taxon>Bacillales</taxon>
        <taxon>Alicyclobacillaceae</taxon>
        <taxon>Tumebacillus</taxon>
    </lineage>
</organism>
<feature type="transmembrane region" description="Helical" evidence="2">
    <location>
        <begin position="37"/>
        <end position="54"/>
    </location>
</feature>